<sequence>MAAVVVAFFICFAPFHAQRLMAIYVKNPSDYETIAFTLLTYISGVTYYLSATINPILYSIMSVRFRQAFHDTFVKTFCSSVSNQFDRRSTTRQMYCSNYSHYHQHQMSSAKSMNDREKSITNRHDQSTIGKQTTPATTPKNGMTEIQNHCNNNLYRTNENDNG</sequence>
<feature type="signal peptide" evidence="10">
    <location>
        <begin position="1"/>
        <end position="17"/>
    </location>
</feature>
<comment type="caution">
    <text evidence="12">The sequence shown here is derived from an EMBL/GenBank/DDBJ whole genome shotgun (WGS) entry which is preliminary data.</text>
</comment>
<organism evidence="12 13">
    <name type="scientific">Euroglyphus maynei</name>
    <name type="common">Mayne's house dust mite</name>
    <dbReference type="NCBI Taxonomy" id="6958"/>
    <lineage>
        <taxon>Eukaryota</taxon>
        <taxon>Metazoa</taxon>
        <taxon>Ecdysozoa</taxon>
        <taxon>Arthropoda</taxon>
        <taxon>Chelicerata</taxon>
        <taxon>Arachnida</taxon>
        <taxon>Acari</taxon>
        <taxon>Acariformes</taxon>
        <taxon>Sarcoptiformes</taxon>
        <taxon>Astigmata</taxon>
        <taxon>Psoroptidia</taxon>
        <taxon>Analgoidea</taxon>
        <taxon>Pyroglyphidae</taxon>
        <taxon>Pyroglyphinae</taxon>
        <taxon>Euroglyphus</taxon>
    </lineage>
</organism>
<evidence type="ECO:0000313" key="13">
    <source>
        <dbReference type="Proteomes" id="UP000194236"/>
    </source>
</evidence>
<evidence type="ECO:0000256" key="10">
    <source>
        <dbReference type="SAM" id="SignalP"/>
    </source>
</evidence>
<keyword evidence="4" id="KW-0297">G-protein coupled receptor</keyword>
<keyword evidence="7" id="KW-0807">Transducer</keyword>
<dbReference type="InterPro" id="IPR017452">
    <property type="entry name" value="GPCR_Rhodpsn_7TM"/>
</dbReference>
<comment type="subcellular location">
    <subcellularLocation>
        <location evidence="1">Membrane</location>
        <topology evidence="1">Multi-pass membrane protein</topology>
    </subcellularLocation>
</comment>
<keyword evidence="2 9" id="KW-0812">Transmembrane</keyword>
<evidence type="ECO:0000256" key="8">
    <source>
        <dbReference type="SAM" id="MobiDB-lite"/>
    </source>
</evidence>
<evidence type="ECO:0000256" key="2">
    <source>
        <dbReference type="ARBA" id="ARBA00022692"/>
    </source>
</evidence>
<evidence type="ECO:0000256" key="5">
    <source>
        <dbReference type="ARBA" id="ARBA00023136"/>
    </source>
</evidence>
<evidence type="ECO:0000256" key="1">
    <source>
        <dbReference type="ARBA" id="ARBA00004141"/>
    </source>
</evidence>
<dbReference type="GO" id="GO:0008188">
    <property type="term" value="F:neuropeptide receptor activity"/>
    <property type="evidence" value="ECO:0007669"/>
    <property type="project" value="TreeGrafter"/>
</dbReference>
<keyword evidence="6" id="KW-0675">Receptor</keyword>
<dbReference type="EMBL" id="MUJZ01036466">
    <property type="protein sequence ID" value="OTF76642.1"/>
    <property type="molecule type" value="Genomic_DNA"/>
</dbReference>
<evidence type="ECO:0000256" key="6">
    <source>
        <dbReference type="ARBA" id="ARBA00023170"/>
    </source>
</evidence>
<dbReference type="AlphaFoldDB" id="A0A1Y3B736"/>
<reference evidence="12 13" key="1">
    <citation type="submission" date="2017-03" db="EMBL/GenBank/DDBJ databases">
        <title>Genome Survey of Euroglyphus maynei.</title>
        <authorList>
            <person name="Arlian L.G."/>
            <person name="Morgan M.S."/>
            <person name="Rider S.D."/>
        </authorList>
    </citation>
    <scope>NUCLEOTIDE SEQUENCE [LARGE SCALE GENOMIC DNA]</scope>
    <source>
        <strain evidence="12">Arlian Lab</strain>
        <tissue evidence="12">Whole body</tissue>
    </source>
</reference>
<evidence type="ECO:0000256" key="3">
    <source>
        <dbReference type="ARBA" id="ARBA00022989"/>
    </source>
</evidence>
<dbReference type="PANTHER" id="PTHR24243:SF208">
    <property type="entry name" value="PYROKININ-1 RECEPTOR"/>
    <property type="match status" value="1"/>
</dbReference>
<feature type="region of interest" description="Disordered" evidence="8">
    <location>
        <begin position="113"/>
        <end position="144"/>
    </location>
</feature>
<evidence type="ECO:0000256" key="7">
    <source>
        <dbReference type="ARBA" id="ARBA00023224"/>
    </source>
</evidence>
<evidence type="ECO:0000256" key="4">
    <source>
        <dbReference type="ARBA" id="ARBA00023040"/>
    </source>
</evidence>
<keyword evidence="10" id="KW-0732">Signal</keyword>
<dbReference type="GO" id="GO:0005886">
    <property type="term" value="C:plasma membrane"/>
    <property type="evidence" value="ECO:0007669"/>
    <property type="project" value="TreeGrafter"/>
</dbReference>
<feature type="domain" description="G-protein coupled receptors family 1 profile" evidence="11">
    <location>
        <begin position="1"/>
        <end position="58"/>
    </location>
</feature>
<proteinExistence type="predicted"/>
<feature type="transmembrane region" description="Helical" evidence="9">
    <location>
        <begin position="33"/>
        <end position="57"/>
    </location>
</feature>
<name>A0A1Y3B736_EURMA</name>
<protein>
    <recommendedName>
        <fullName evidence="11">G-protein coupled receptors family 1 profile domain-containing protein</fullName>
    </recommendedName>
</protein>
<keyword evidence="5 9" id="KW-0472">Membrane</keyword>
<dbReference type="Proteomes" id="UP000194236">
    <property type="component" value="Unassembled WGS sequence"/>
</dbReference>
<dbReference type="PROSITE" id="PS50262">
    <property type="entry name" value="G_PROTEIN_RECEP_F1_2"/>
    <property type="match status" value="1"/>
</dbReference>
<feature type="compositionally biased region" description="Basic and acidic residues" evidence="8">
    <location>
        <begin position="113"/>
        <end position="126"/>
    </location>
</feature>
<gene>
    <name evidence="12" type="ORF">BLA29_005870</name>
</gene>
<feature type="chain" id="PRO_5012033943" description="G-protein coupled receptors family 1 profile domain-containing protein" evidence="10">
    <location>
        <begin position="18"/>
        <end position="163"/>
    </location>
</feature>
<keyword evidence="3 9" id="KW-1133">Transmembrane helix</keyword>
<evidence type="ECO:0000313" key="12">
    <source>
        <dbReference type="EMBL" id="OTF76642.1"/>
    </source>
</evidence>
<keyword evidence="13" id="KW-1185">Reference proteome</keyword>
<accession>A0A1Y3B736</accession>
<dbReference type="PANTHER" id="PTHR24243">
    <property type="entry name" value="G-PROTEIN COUPLED RECEPTOR"/>
    <property type="match status" value="1"/>
</dbReference>
<dbReference type="SUPFAM" id="SSF81321">
    <property type="entry name" value="Family A G protein-coupled receptor-like"/>
    <property type="match status" value="1"/>
</dbReference>
<evidence type="ECO:0000259" key="11">
    <source>
        <dbReference type="PROSITE" id="PS50262"/>
    </source>
</evidence>
<dbReference type="OrthoDB" id="5962705at2759"/>
<evidence type="ECO:0000256" key="9">
    <source>
        <dbReference type="SAM" id="Phobius"/>
    </source>
</evidence>
<dbReference type="Gene3D" id="1.20.1070.10">
    <property type="entry name" value="Rhodopsin 7-helix transmembrane proteins"/>
    <property type="match status" value="1"/>
</dbReference>
<feature type="compositionally biased region" description="Polar residues" evidence="8">
    <location>
        <begin position="127"/>
        <end position="144"/>
    </location>
</feature>